<dbReference type="PANTHER" id="PTHR31896:SF64">
    <property type="entry name" value="TRICHOTHECENE 3-O-ACETYLTRANSFERASE"/>
    <property type="match status" value="1"/>
</dbReference>
<evidence type="ECO:0000313" key="3">
    <source>
        <dbReference type="Proteomes" id="UP001303473"/>
    </source>
</evidence>
<name>A0AAN6S181_9PEZI</name>
<dbReference type="PANTHER" id="PTHR31896">
    <property type="entry name" value="FAMILY REGULATORY PROTEIN, PUTATIVE (AFU_ORTHOLOGUE AFUA_3G14730)-RELATED"/>
    <property type="match status" value="1"/>
</dbReference>
<proteinExistence type="predicted"/>
<dbReference type="InterPro" id="IPR051283">
    <property type="entry name" value="Sec_Metabolite_Acyltrans"/>
</dbReference>
<accession>A0AAN6S181</accession>
<dbReference type="InterPro" id="IPR023213">
    <property type="entry name" value="CAT-like_dom_sf"/>
</dbReference>
<dbReference type="AlphaFoldDB" id="A0AAN6S181"/>
<keyword evidence="1 2" id="KW-0808">Transferase</keyword>
<evidence type="ECO:0000313" key="2">
    <source>
        <dbReference type="EMBL" id="KAK3937457.1"/>
    </source>
</evidence>
<sequence>MLQVNFITGGLALTFVSHHQAMDMTGQGHMMHLLSKACHGEPFTDDEVSSGNLDRRTVVPLLDGSYKPGPELAHQMVGPPSKPVSQGEPPRSSWAYFTFHPTSLAALKSLASASNKVPSGYISTDDALSAFIWQSVMRARLPRLDLTAKSTLARAVDPRRYLGIPHTYPGLVQNMTYHTHTLRELAGLSLSEVASELRSAVDPQTSNLAYNTSALATLLSHAKDKNTVSVTAAIDLSVDIMISSWAKPNCYHLDFNLGLGKPEAVRRPRFDPVESLIYFMPRRLDNEIAVASTLSSNF</sequence>
<keyword evidence="3" id="KW-1185">Reference proteome</keyword>
<protein>
    <submittedName>
        <fullName evidence="2">Transferase</fullName>
    </submittedName>
</protein>
<reference evidence="3" key="1">
    <citation type="journal article" date="2023" name="Mol. Phylogenet. Evol.">
        <title>Genome-scale phylogeny and comparative genomics of the fungal order Sordariales.</title>
        <authorList>
            <person name="Hensen N."/>
            <person name="Bonometti L."/>
            <person name="Westerberg I."/>
            <person name="Brannstrom I.O."/>
            <person name="Guillou S."/>
            <person name="Cros-Aarteil S."/>
            <person name="Calhoun S."/>
            <person name="Haridas S."/>
            <person name="Kuo A."/>
            <person name="Mondo S."/>
            <person name="Pangilinan J."/>
            <person name="Riley R."/>
            <person name="LaButti K."/>
            <person name="Andreopoulos B."/>
            <person name="Lipzen A."/>
            <person name="Chen C."/>
            <person name="Yan M."/>
            <person name="Daum C."/>
            <person name="Ng V."/>
            <person name="Clum A."/>
            <person name="Steindorff A."/>
            <person name="Ohm R.A."/>
            <person name="Martin F."/>
            <person name="Silar P."/>
            <person name="Natvig D.O."/>
            <person name="Lalanne C."/>
            <person name="Gautier V."/>
            <person name="Ament-Velasquez S.L."/>
            <person name="Kruys A."/>
            <person name="Hutchinson M.I."/>
            <person name="Powell A.J."/>
            <person name="Barry K."/>
            <person name="Miller A.N."/>
            <person name="Grigoriev I.V."/>
            <person name="Debuchy R."/>
            <person name="Gladieux P."/>
            <person name="Hiltunen Thoren M."/>
            <person name="Johannesson H."/>
        </authorList>
    </citation>
    <scope>NUCLEOTIDE SEQUENCE [LARGE SCALE GENOMIC DNA]</scope>
    <source>
        <strain evidence="3">CBS 340.73</strain>
    </source>
</reference>
<dbReference type="Proteomes" id="UP001303473">
    <property type="component" value="Unassembled WGS sequence"/>
</dbReference>
<dbReference type="Pfam" id="PF02458">
    <property type="entry name" value="Transferase"/>
    <property type="match status" value="1"/>
</dbReference>
<comment type="caution">
    <text evidence="2">The sequence shown here is derived from an EMBL/GenBank/DDBJ whole genome shotgun (WGS) entry which is preliminary data.</text>
</comment>
<dbReference type="GO" id="GO:0016740">
    <property type="term" value="F:transferase activity"/>
    <property type="evidence" value="ECO:0007669"/>
    <property type="project" value="UniProtKB-KW"/>
</dbReference>
<dbReference type="EMBL" id="MU853854">
    <property type="protein sequence ID" value="KAK3937457.1"/>
    <property type="molecule type" value="Genomic_DNA"/>
</dbReference>
<organism evidence="2 3">
    <name type="scientific">Diplogelasinospora grovesii</name>
    <dbReference type="NCBI Taxonomy" id="303347"/>
    <lineage>
        <taxon>Eukaryota</taxon>
        <taxon>Fungi</taxon>
        <taxon>Dikarya</taxon>
        <taxon>Ascomycota</taxon>
        <taxon>Pezizomycotina</taxon>
        <taxon>Sordariomycetes</taxon>
        <taxon>Sordariomycetidae</taxon>
        <taxon>Sordariales</taxon>
        <taxon>Diplogelasinosporaceae</taxon>
        <taxon>Diplogelasinospora</taxon>
    </lineage>
</organism>
<dbReference type="Gene3D" id="3.30.559.10">
    <property type="entry name" value="Chloramphenicol acetyltransferase-like domain"/>
    <property type="match status" value="2"/>
</dbReference>
<gene>
    <name evidence="2" type="ORF">QBC46DRAFT_10367</name>
</gene>
<evidence type="ECO:0000256" key="1">
    <source>
        <dbReference type="ARBA" id="ARBA00022679"/>
    </source>
</evidence>